<dbReference type="Gene3D" id="1.20.1250.80">
    <property type="entry name" value="Interleukin-34"/>
    <property type="match status" value="1"/>
</dbReference>
<dbReference type="PANTHER" id="PTHR28606">
    <property type="entry name" value="INTERLEUKIN-34"/>
    <property type="match status" value="1"/>
</dbReference>
<dbReference type="PANTHER" id="PTHR28606:SF1">
    <property type="entry name" value="INTERLEUKIN-34"/>
    <property type="match status" value="1"/>
</dbReference>
<evidence type="ECO:0000313" key="2">
    <source>
        <dbReference type="EMBL" id="KAJ1081895.1"/>
    </source>
</evidence>
<dbReference type="EMBL" id="JANPWB010000016">
    <property type="protein sequence ID" value="KAJ1081895.1"/>
    <property type="molecule type" value="Genomic_DNA"/>
</dbReference>
<dbReference type="GO" id="GO:0045657">
    <property type="term" value="P:positive regulation of monocyte differentiation"/>
    <property type="evidence" value="ECO:0007669"/>
    <property type="project" value="TreeGrafter"/>
</dbReference>
<dbReference type="PRINTS" id="PR01938">
    <property type="entry name" value="INTRLEUKIN34"/>
</dbReference>
<dbReference type="InterPro" id="IPR038328">
    <property type="entry name" value="IL-34_sf"/>
</dbReference>
<evidence type="ECO:0000313" key="3">
    <source>
        <dbReference type="Proteomes" id="UP001066276"/>
    </source>
</evidence>
<dbReference type="Proteomes" id="UP001066276">
    <property type="component" value="Chromosome 12"/>
</dbReference>
<dbReference type="GO" id="GO:0005615">
    <property type="term" value="C:extracellular space"/>
    <property type="evidence" value="ECO:0007669"/>
    <property type="project" value="InterPro"/>
</dbReference>
<protein>
    <submittedName>
        <fullName evidence="2">Uncharacterized protein</fullName>
    </submittedName>
</protein>
<name>A0AAV7KUJ3_PLEWA</name>
<proteinExistence type="predicted"/>
<reference evidence="2" key="1">
    <citation type="journal article" date="2022" name="bioRxiv">
        <title>Sequencing and chromosome-scale assembly of the giantPleurodeles waltlgenome.</title>
        <authorList>
            <person name="Brown T."/>
            <person name="Elewa A."/>
            <person name="Iarovenko S."/>
            <person name="Subramanian E."/>
            <person name="Araus A.J."/>
            <person name="Petzold A."/>
            <person name="Susuki M."/>
            <person name="Suzuki K.-i.T."/>
            <person name="Hayashi T."/>
            <person name="Toyoda A."/>
            <person name="Oliveira C."/>
            <person name="Osipova E."/>
            <person name="Leigh N.D."/>
            <person name="Simon A."/>
            <person name="Yun M.H."/>
        </authorList>
    </citation>
    <scope>NUCLEOTIDE SEQUENCE</scope>
    <source>
        <strain evidence="2">20211129_DDA</strain>
        <tissue evidence="2">Liver</tissue>
    </source>
</reference>
<dbReference type="Pfam" id="PF15036">
    <property type="entry name" value="IL34"/>
    <property type="match status" value="1"/>
</dbReference>
<dbReference type="AlphaFoldDB" id="A0AAV7KUJ3"/>
<evidence type="ECO:0000256" key="1">
    <source>
        <dbReference type="SAM" id="MobiDB-lite"/>
    </source>
</evidence>
<comment type="caution">
    <text evidence="2">The sequence shown here is derived from an EMBL/GenBank/DDBJ whole genome shotgun (WGS) entry which is preliminary data.</text>
</comment>
<dbReference type="InterPro" id="IPR020415">
    <property type="entry name" value="IL-34"/>
</dbReference>
<keyword evidence="3" id="KW-1185">Reference proteome</keyword>
<sequence length="208" mass="23806">MLPQDLRQALKVPIHEAGKLCEDCKSYRPILLLNMEVKALAQIVKRLLCPTSQKYNFPINYTIDVPRILIFRKRNVTQLLRNWKVNMEDLRLLWGSVSRNVLQKILAVLTPEKHPSWNFTHELLAIINAMVADMAPPQSEFVIQRIKRVLNPKPADAIKSVHPKALVDNCYRVLLVLYKDACNLKDASSRRRPLVPARSKSPSTPTAI</sequence>
<organism evidence="2 3">
    <name type="scientific">Pleurodeles waltl</name>
    <name type="common">Iberian ribbed newt</name>
    <dbReference type="NCBI Taxonomy" id="8319"/>
    <lineage>
        <taxon>Eukaryota</taxon>
        <taxon>Metazoa</taxon>
        <taxon>Chordata</taxon>
        <taxon>Craniata</taxon>
        <taxon>Vertebrata</taxon>
        <taxon>Euteleostomi</taxon>
        <taxon>Amphibia</taxon>
        <taxon>Batrachia</taxon>
        <taxon>Caudata</taxon>
        <taxon>Salamandroidea</taxon>
        <taxon>Salamandridae</taxon>
        <taxon>Pleurodelinae</taxon>
        <taxon>Pleurodeles</taxon>
    </lineage>
</organism>
<gene>
    <name evidence="2" type="ORF">NDU88_002067</name>
</gene>
<dbReference type="GO" id="GO:0005157">
    <property type="term" value="F:macrophage colony-stimulating factor receptor binding"/>
    <property type="evidence" value="ECO:0007669"/>
    <property type="project" value="InterPro"/>
</dbReference>
<dbReference type="GO" id="GO:0045651">
    <property type="term" value="P:positive regulation of macrophage differentiation"/>
    <property type="evidence" value="ECO:0007669"/>
    <property type="project" value="TreeGrafter"/>
</dbReference>
<accession>A0AAV7KUJ3</accession>
<dbReference type="GO" id="GO:0008284">
    <property type="term" value="P:positive regulation of cell population proliferation"/>
    <property type="evidence" value="ECO:0007669"/>
    <property type="project" value="InterPro"/>
</dbReference>
<feature type="region of interest" description="Disordered" evidence="1">
    <location>
        <begin position="189"/>
        <end position="208"/>
    </location>
</feature>